<dbReference type="EMBL" id="CP146598">
    <property type="protein sequence ID" value="WWY02283.1"/>
    <property type="molecule type" value="Genomic_DNA"/>
</dbReference>
<feature type="chain" id="PRO_5042786827" evidence="1">
    <location>
        <begin position="24"/>
        <end position="148"/>
    </location>
</feature>
<dbReference type="Proteomes" id="UP001149607">
    <property type="component" value="Chromosome"/>
</dbReference>
<accession>A0A9X4E7Z6</accession>
<evidence type="ECO:0000256" key="1">
    <source>
        <dbReference type="SAM" id="SignalP"/>
    </source>
</evidence>
<feature type="signal peptide" evidence="1">
    <location>
        <begin position="1"/>
        <end position="23"/>
    </location>
</feature>
<feature type="domain" description="Surface-adhesin protein E-like" evidence="2">
    <location>
        <begin position="32"/>
        <end position="142"/>
    </location>
</feature>
<protein>
    <submittedName>
        <fullName evidence="4">Surface-adhesin E family protein</fullName>
    </submittedName>
</protein>
<evidence type="ECO:0000313" key="3">
    <source>
        <dbReference type="EMBL" id="MDD9328727.1"/>
    </source>
</evidence>
<keyword evidence="5" id="KW-1185">Reference proteome</keyword>
<dbReference type="Pfam" id="PF16747">
    <property type="entry name" value="Adhesin_E"/>
    <property type="match status" value="1"/>
</dbReference>
<evidence type="ECO:0000313" key="5">
    <source>
        <dbReference type="Proteomes" id="UP001149607"/>
    </source>
</evidence>
<dbReference type="PROSITE" id="PS51257">
    <property type="entry name" value="PROKAR_LIPOPROTEIN"/>
    <property type="match status" value="1"/>
</dbReference>
<name>A0A9X4E7Z6_9NEIS</name>
<dbReference type="EMBL" id="JAPQFL010000009">
    <property type="protein sequence ID" value="MDD9328727.1"/>
    <property type="molecule type" value="Genomic_DNA"/>
</dbReference>
<reference evidence="3" key="1">
    <citation type="submission" date="2022-10" db="EMBL/GenBank/DDBJ databases">
        <authorList>
            <person name="Boutroux M."/>
        </authorList>
    </citation>
    <scope>NUCLEOTIDE SEQUENCE</scope>
    <source>
        <strain evidence="3">51.81</strain>
    </source>
</reference>
<dbReference type="RefSeq" id="WP_274585771.1">
    <property type="nucleotide sequence ID" value="NZ_CP145811.1"/>
</dbReference>
<dbReference type="AlphaFoldDB" id="A0A9X4E7Z6"/>
<sequence length="148" mass="16206">MQKKQLLGTVSAVCMLLMLAACAAGPQVEGQWQPLGETADGNIRVAVDKASIKRNGQSVTFRDRKVVVKPAEMRYVNTPSYKTALGEWEIHCTNRTYRLTALTLLAANGRVVAEQRYSAVDLRPMPVQKGSINEKQWQTVCAGSGVGR</sequence>
<reference evidence="4" key="2">
    <citation type="submission" date="2024-02" db="EMBL/GenBank/DDBJ databases">
        <title>Neisseria leonii sp. nov.</title>
        <authorList>
            <person name="Boutroux M."/>
            <person name="Favre-Rochex S."/>
            <person name="Gorgette O."/>
            <person name="Touak G."/>
            <person name="Muhle E."/>
            <person name="Chesneau O."/>
            <person name="Clermont D."/>
            <person name="Rahi P."/>
        </authorList>
    </citation>
    <scope>NUCLEOTIDE SEQUENCE</scope>
    <source>
        <strain evidence="4">51.81</strain>
    </source>
</reference>
<dbReference type="InterPro" id="IPR031939">
    <property type="entry name" value="Adhesin_E-like"/>
</dbReference>
<gene>
    <name evidence="3" type="ORF">ORY91_002165</name>
    <name evidence="4" type="ORF">V9W64_05960</name>
</gene>
<keyword evidence="1" id="KW-0732">Signal</keyword>
<evidence type="ECO:0000259" key="2">
    <source>
        <dbReference type="Pfam" id="PF16747"/>
    </source>
</evidence>
<evidence type="ECO:0000313" key="4">
    <source>
        <dbReference type="EMBL" id="WWY02283.1"/>
    </source>
</evidence>
<organism evidence="3">
    <name type="scientific">Neisseria leonii</name>
    <dbReference type="NCBI Taxonomy" id="2995413"/>
    <lineage>
        <taxon>Bacteria</taxon>
        <taxon>Pseudomonadati</taxon>
        <taxon>Pseudomonadota</taxon>
        <taxon>Betaproteobacteria</taxon>
        <taxon>Neisseriales</taxon>
        <taxon>Neisseriaceae</taxon>
        <taxon>Neisseria</taxon>
    </lineage>
</organism>
<proteinExistence type="predicted"/>